<gene>
    <name evidence="1" type="ORF">BD626DRAFT_485137</name>
</gene>
<comment type="caution">
    <text evidence="1">The sequence shown here is derived from an EMBL/GenBank/DDBJ whole genome shotgun (WGS) entry which is preliminary data.</text>
</comment>
<dbReference type="Proteomes" id="UP000320762">
    <property type="component" value="Unassembled WGS sequence"/>
</dbReference>
<reference evidence="1 2" key="1">
    <citation type="journal article" date="2019" name="New Phytol.">
        <title>Comparative genomics reveals unique wood-decay strategies and fruiting body development in the Schizophyllaceae.</title>
        <authorList>
            <person name="Almasi E."/>
            <person name="Sahu N."/>
            <person name="Krizsan K."/>
            <person name="Balint B."/>
            <person name="Kovacs G.M."/>
            <person name="Kiss B."/>
            <person name="Cseklye J."/>
            <person name="Drula E."/>
            <person name="Henrissat B."/>
            <person name="Nagy I."/>
            <person name="Chovatia M."/>
            <person name="Adam C."/>
            <person name="LaButti K."/>
            <person name="Lipzen A."/>
            <person name="Riley R."/>
            <person name="Grigoriev I.V."/>
            <person name="Nagy L.G."/>
        </authorList>
    </citation>
    <scope>NUCLEOTIDE SEQUENCE [LARGE SCALE GENOMIC DNA]</scope>
    <source>
        <strain evidence="1 2">NL-1724</strain>
    </source>
</reference>
<accession>A0A550CR03</accession>
<keyword evidence="2" id="KW-1185">Reference proteome</keyword>
<name>A0A550CR03_9AGAR</name>
<proteinExistence type="predicted"/>
<protein>
    <submittedName>
        <fullName evidence="1">Uncharacterized protein</fullName>
    </submittedName>
</protein>
<dbReference type="EMBL" id="VDMD01000003">
    <property type="protein sequence ID" value="TRM67208.1"/>
    <property type="molecule type" value="Genomic_DNA"/>
</dbReference>
<evidence type="ECO:0000313" key="1">
    <source>
        <dbReference type="EMBL" id="TRM67208.1"/>
    </source>
</evidence>
<organism evidence="1 2">
    <name type="scientific">Schizophyllum amplum</name>
    <dbReference type="NCBI Taxonomy" id="97359"/>
    <lineage>
        <taxon>Eukaryota</taxon>
        <taxon>Fungi</taxon>
        <taxon>Dikarya</taxon>
        <taxon>Basidiomycota</taxon>
        <taxon>Agaricomycotina</taxon>
        <taxon>Agaricomycetes</taxon>
        <taxon>Agaricomycetidae</taxon>
        <taxon>Agaricales</taxon>
        <taxon>Schizophyllaceae</taxon>
        <taxon>Schizophyllum</taxon>
    </lineage>
</organism>
<dbReference type="AlphaFoldDB" id="A0A550CR03"/>
<evidence type="ECO:0000313" key="2">
    <source>
        <dbReference type="Proteomes" id="UP000320762"/>
    </source>
</evidence>
<sequence length="93" mass="10188">MAALTLDLAPWARAGHDPTVCPEAAAILPGLVVSHDSTGSGFDHDLTGSGFVTMSGRWRRRVSLHRCLRVDTRILLLEGRLPSVDWRVNSLRV</sequence>